<dbReference type="InterPro" id="IPR030489">
    <property type="entry name" value="TR_Rrf2-type_CS"/>
</dbReference>
<dbReference type="GO" id="GO:0003677">
    <property type="term" value="F:DNA binding"/>
    <property type="evidence" value="ECO:0007669"/>
    <property type="project" value="UniProtKB-KW"/>
</dbReference>
<accession>A0A2S9K9T2</accession>
<dbReference type="RefSeq" id="WP_105746614.1">
    <property type="nucleotide sequence ID" value="NZ_PVLQ01000004.1"/>
</dbReference>
<evidence type="ECO:0000313" key="3">
    <source>
        <dbReference type="Proteomes" id="UP000238589"/>
    </source>
</evidence>
<evidence type="ECO:0008006" key="4">
    <source>
        <dbReference type="Google" id="ProtNLM"/>
    </source>
</evidence>
<dbReference type="SUPFAM" id="SSF46785">
    <property type="entry name" value="Winged helix' DNA-binding domain"/>
    <property type="match status" value="1"/>
</dbReference>
<dbReference type="EMBL" id="PVLQ01000004">
    <property type="protein sequence ID" value="PRD67174.1"/>
    <property type="molecule type" value="Genomic_DNA"/>
</dbReference>
<protein>
    <recommendedName>
        <fullName evidence="4">Rrf2 family transcriptional regulator</fullName>
    </recommendedName>
</protein>
<dbReference type="PROSITE" id="PS51197">
    <property type="entry name" value="HTH_RRF2_2"/>
    <property type="match status" value="1"/>
</dbReference>
<dbReference type="Pfam" id="PF02082">
    <property type="entry name" value="Rrf2"/>
    <property type="match status" value="1"/>
</dbReference>
<proteinExistence type="predicted"/>
<dbReference type="PANTHER" id="PTHR33221">
    <property type="entry name" value="WINGED HELIX-TURN-HELIX TRANSCRIPTIONAL REGULATOR, RRF2 FAMILY"/>
    <property type="match status" value="1"/>
</dbReference>
<sequence length="172" mass="18727">MISRKVIKAVEAAVLVAARTPGRPVTVKEMSDRLGMSVGYLEVLVRDLREHGLLLAHRGPGGGYQFNASRLRDPSGVSLWDVVRIYQDQEEAEPVSQAPDVFLAVEQALQDSFRRACEAINLLDIAAGLELSVPRPLAAEGPFKLKPLARPMLPRGVSSVFQWASSLCPEPA</sequence>
<evidence type="ECO:0000256" key="1">
    <source>
        <dbReference type="ARBA" id="ARBA00023125"/>
    </source>
</evidence>
<keyword evidence="3" id="KW-1185">Reference proteome</keyword>
<keyword evidence="1" id="KW-0238">DNA-binding</keyword>
<name>A0A2S9K9T2_9BURK</name>
<dbReference type="InterPro" id="IPR036390">
    <property type="entry name" value="WH_DNA-bd_sf"/>
</dbReference>
<gene>
    <name evidence="2" type="ORF">C6P64_00380</name>
</gene>
<dbReference type="OrthoDB" id="9795923at2"/>
<dbReference type="InterPro" id="IPR000944">
    <property type="entry name" value="Tscrpt_reg_Rrf2"/>
</dbReference>
<dbReference type="InterPro" id="IPR036388">
    <property type="entry name" value="WH-like_DNA-bd_sf"/>
</dbReference>
<dbReference type="Gene3D" id="1.10.10.10">
    <property type="entry name" value="Winged helix-like DNA-binding domain superfamily/Winged helix DNA-binding domain"/>
    <property type="match status" value="1"/>
</dbReference>
<dbReference type="PROSITE" id="PS01332">
    <property type="entry name" value="HTH_RRF2_1"/>
    <property type="match status" value="1"/>
</dbReference>
<dbReference type="GO" id="GO:0005829">
    <property type="term" value="C:cytosol"/>
    <property type="evidence" value="ECO:0007669"/>
    <property type="project" value="TreeGrafter"/>
</dbReference>
<reference evidence="2 3" key="1">
    <citation type="submission" date="2018-03" db="EMBL/GenBank/DDBJ databases">
        <title>Comparative genomics illustrates the genes involved in a hyperalkaliphilic mechanisms of Serpentinomonas isolated from highly-alkaline calcium-rich serpentinized springs.</title>
        <authorList>
            <person name="Suzuki S."/>
            <person name="Ishii S."/>
            <person name="Walworth N."/>
            <person name="Bird L."/>
            <person name="Kuenen J.G."/>
            <person name="Nealson K.H."/>
        </authorList>
    </citation>
    <scope>NUCLEOTIDE SEQUENCE [LARGE SCALE GENOMIC DNA]</scope>
    <source>
        <strain evidence="2 3">P1</strain>
    </source>
</reference>
<dbReference type="PANTHER" id="PTHR33221:SF5">
    <property type="entry name" value="HTH-TYPE TRANSCRIPTIONAL REGULATOR ISCR"/>
    <property type="match status" value="1"/>
</dbReference>
<dbReference type="AlphaFoldDB" id="A0A2S9K9T2"/>
<organism evidence="2 3">
    <name type="scientific">Malikia granosa</name>
    <dbReference type="NCBI Taxonomy" id="263067"/>
    <lineage>
        <taxon>Bacteria</taxon>
        <taxon>Pseudomonadati</taxon>
        <taxon>Pseudomonadota</taxon>
        <taxon>Betaproteobacteria</taxon>
        <taxon>Burkholderiales</taxon>
        <taxon>Comamonadaceae</taxon>
        <taxon>Malikia</taxon>
    </lineage>
</organism>
<evidence type="ECO:0000313" key="2">
    <source>
        <dbReference type="EMBL" id="PRD67174.1"/>
    </source>
</evidence>
<dbReference type="Proteomes" id="UP000238589">
    <property type="component" value="Unassembled WGS sequence"/>
</dbReference>
<dbReference type="GO" id="GO:0003700">
    <property type="term" value="F:DNA-binding transcription factor activity"/>
    <property type="evidence" value="ECO:0007669"/>
    <property type="project" value="TreeGrafter"/>
</dbReference>
<comment type="caution">
    <text evidence="2">The sequence shown here is derived from an EMBL/GenBank/DDBJ whole genome shotgun (WGS) entry which is preliminary data.</text>
</comment>